<dbReference type="EMBL" id="CP127294">
    <property type="protein sequence ID" value="WIX78834.1"/>
    <property type="molecule type" value="Genomic_DNA"/>
</dbReference>
<dbReference type="KEGG" id="acab:QRX50_47165"/>
<name>A0A9Y2MXA3_9PSEU</name>
<evidence type="ECO:0000313" key="3">
    <source>
        <dbReference type="Proteomes" id="UP001236014"/>
    </source>
</evidence>
<reference evidence="2 3" key="1">
    <citation type="submission" date="2023-06" db="EMBL/GenBank/DDBJ databases">
        <authorList>
            <person name="Oyuntsetseg B."/>
            <person name="Kim S.B."/>
        </authorList>
    </citation>
    <scope>NUCLEOTIDE SEQUENCE [LARGE SCALE GENOMIC DNA]</scope>
    <source>
        <strain evidence="2 3">2-15</strain>
    </source>
</reference>
<dbReference type="RefSeq" id="WP_285969536.1">
    <property type="nucleotide sequence ID" value="NZ_CP127294.1"/>
</dbReference>
<protein>
    <submittedName>
        <fullName evidence="2">Uncharacterized protein</fullName>
    </submittedName>
</protein>
<accession>A0A9Y2MXA3</accession>
<dbReference type="Proteomes" id="UP001236014">
    <property type="component" value="Chromosome"/>
</dbReference>
<dbReference type="AlphaFoldDB" id="A0A9Y2MXA3"/>
<feature type="compositionally biased region" description="Basic and acidic residues" evidence="1">
    <location>
        <begin position="1"/>
        <end position="10"/>
    </location>
</feature>
<organism evidence="2 3">
    <name type="scientific">Amycolatopsis carbonis</name>
    <dbReference type="NCBI Taxonomy" id="715471"/>
    <lineage>
        <taxon>Bacteria</taxon>
        <taxon>Bacillati</taxon>
        <taxon>Actinomycetota</taxon>
        <taxon>Actinomycetes</taxon>
        <taxon>Pseudonocardiales</taxon>
        <taxon>Pseudonocardiaceae</taxon>
        <taxon>Amycolatopsis</taxon>
    </lineage>
</organism>
<gene>
    <name evidence="2" type="ORF">QRX50_47165</name>
</gene>
<keyword evidence="3" id="KW-1185">Reference proteome</keyword>
<sequence>MWDPDKKEWAEVEEDPGGWQDHKGGKNYTREWGSQSDGMLTDKLGGLLEKLGIDTSESTVSASASVDLVDGSLDGKFGDGTFGGSGKIEGAALGAGAEAHAGASALGLTAGASAEAYLAKGSAQGEIHYGDHVAVKGDASAEVGAKASAQGSLGWSGMQGSVEGFAGGRIEGNVSAEVAGVTAGAHGEAWAGVGAEASGQFGMGDDGKFHVGASVGVALGIGGKVGFDLSIDPGEVVDTVQDVAGDVGEVASDVGHGIANAAGAVGDFLGF</sequence>
<evidence type="ECO:0000313" key="2">
    <source>
        <dbReference type="EMBL" id="WIX78834.1"/>
    </source>
</evidence>
<feature type="region of interest" description="Disordered" evidence="1">
    <location>
        <begin position="1"/>
        <end position="35"/>
    </location>
</feature>
<proteinExistence type="predicted"/>
<evidence type="ECO:0000256" key="1">
    <source>
        <dbReference type="SAM" id="MobiDB-lite"/>
    </source>
</evidence>